<comment type="caution">
    <text evidence="2">The sequence shown here is derived from an EMBL/GenBank/DDBJ whole genome shotgun (WGS) entry which is preliminary data.</text>
</comment>
<dbReference type="RefSeq" id="WP_155034835.1">
    <property type="nucleotide sequence ID" value="NZ_JAYMMG010000009.1"/>
</dbReference>
<proteinExistence type="inferred from homology"/>
<reference evidence="2 3" key="1">
    <citation type="journal article" date="2006" name="Int. J. Syst. Evol. Microbiol.">
        <title>Myroides pelagicus sp. nov., isolated from seawater in Thailand.</title>
        <authorList>
            <person name="Yoon J."/>
            <person name="Maneerat S."/>
            <person name="Kawai F."/>
            <person name="Yokota A."/>
        </authorList>
    </citation>
    <scope>NUCLEOTIDE SEQUENCE [LARGE SCALE GENOMIC DNA]</scope>
    <source>
        <strain evidence="2 3">SM1T</strain>
    </source>
</reference>
<evidence type="ECO:0000313" key="3">
    <source>
        <dbReference type="Proteomes" id="UP000488936"/>
    </source>
</evidence>
<dbReference type="InterPro" id="IPR007607">
    <property type="entry name" value="BacA/B"/>
</dbReference>
<dbReference type="EMBL" id="WMJY01000004">
    <property type="protein sequence ID" value="MTH28851.1"/>
    <property type="molecule type" value="Genomic_DNA"/>
</dbReference>
<keyword evidence="3" id="KW-1185">Reference proteome</keyword>
<accession>A0A7K1GIY8</accession>
<dbReference type="PANTHER" id="PTHR35024:SF4">
    <property type="entry name" value="POLYMER-FORMING CYTOSKELETAL PROTEIN"/>
    <property type="match status" value="1"/>
</dbReference>
<comment type="similarity">
    <text evidence="1">Belongs to the bactofilin family.</text>
</comment>
<evidence type="ECO:0000256" key="1">
    <source>
        <dbReference type="ARBA" id="ARBA00044755"/>
    </source>
</evidence>
<evidence type="ECO:0000313" key="2">
    <source>
        <dbReference type="EMBL" id="MTH28851.1"/>
    </source>
</evidence>
<organism evidence="2 3">
    <name type="scientific">Myroides pelagicus</name>
    <dbReference type="NCBI Taxonomy" id="270914"/>
    <lineage>
        <taxon>Bacteria</taxon>
        <taxon>Pseudomonadati</taxon>
        <taxon>Bacteroidota</taxon>
        <taxon>Flavobacteriia</taxon>
        <taxon>Flavobacteriales</taxon>
        <taxon>Flavobacteriaceae</taxon>
        <taxon>Myroides</taxon>
    </lineage>
</organism>
<sequence>MFKNSNKEVSVDLGKTNRIVESTIIRGDIEATSDMRLDGELHGNLFVKGRVVVGAKAKIIGNIDCENADVEGVVEGIIKVKDLLSVKANANIKGELIVGRLSVEPGGNMEVTCQMLGQGGKEVKSGNKQAKGE</sequence>
<dbReference type="Proteomes" id="UP000488936">
    <property type="component" value="Unassembled WGS sequence"/>
</dbReference>
<dbReference type="OrthoDB" id="5432602at2"/>
<name>A0A7K1GIY8_9FLAO</name>
<gene>
    <name evidence="2" type="ORF">GJV77_02800</name>
</gene>
<protein>
    <submittedName>
        <fullName evidence="2">Polymer-forming cytoskeletal protein</fullName>
    </submittedName>
</protein>
<dbReference type="AlphaFoldDB" id="A0A7K1GIY8"/>
<dbReference type="Pfam" id="PF04519">
    <property type="entry name" value="Bactofilin"/>
    <property type="match status" value="1"/>
</dbReference>
<dbReference type="PANTHER" id="PTHR35024">
    <property type="entry name" value="HYPOTHETICAL CYTOSOLIC PROTEIN"/>
    <property type="match status" value="1"/>
</dbReference>